<reference evidence="11 12" key="1">
    <citation type="submission" date="2014-04" db="EMBL/GenBank/DDBJ databases">
        <title>Evolutionary Origins and Diversification of the Mycorrhizal Mutualists.</title>
        <authorList>
            <consortium name="DOE Joint Genome Institute"/>
            <consortium name="Mycorrhizal Genomics Consortium"/>
            <person name="Kohler A."/>
            <person name="Kuo A."/>
            <person name="Nagy L.G."/>
            <person name="Floudas D."/>
            <person name="Copeland A."/>
            <person name="Barry K.W."/>
            <person name="Cichocki N."/>
            <person name="Veneault-Fourrey C."/>
            <person name="LaButti K."/>
            <person name="Lindquist E.A."/>
            <person name="Lipzen A."/>
            <person name="Lundell T."/>
            <person name="Morin E."/>
            <person name="Murat C."/>
            <person name="Riley R."/>
            <person name="Ohm R."/>
            <person name="Sun H."/>
            <person name="Tunlid A."/>
            <person name="Henrissat B."/>
            <person name="Grigoriev I.V."/>
            <person name="Hibbett D.S."/>
            <person name="Martin F."/>
        </authorList>
    </citation>
    <scope>NUCLEOTIDE SEQUENCE [LARGE SCALE GENOMIC DNA]</scope>
    <source>
        <strain evidence="11 12">MD-312</strain>
    </source>
</reference>
<evidence type="ECO:0000259" key="10">
    <source>
        <dbReference type="Pfam" id="PF26410"/>
    </source>
</evidence>
<feature type="chain" id="PRO_5002205933" description="mannan endo-1,4-beta-mannosidase" evidence="9">
    <location>
        <begin position="20"/>
        <end position="523"/>
    </location>
</feature>
<protein>
    <recommendedName>
        <fullName evidence="4">mannan endo-1,4-beta-mannosidase</fullName>
        <ecNumber evidence="4">3.2.1.78</ecNumber>
    </recommendedName>
</protein>
<evidence type="ECO:0000313" key="11">
    <source>
        <dbReference type="EMBL" id="KIJ64316.1"/>
    </source>
</evidence>
<evidence type="ECO:0000256" key="3">
    <source>
        <dbReference type="ARBA" id="ARBA00005641"/>
    </source>
</evidence>
<dbReference type="InterPro" id="IPR045053">
    <property type="entry name" value="MAN-like"/>
</dbReference>
<evidence type="ECO:0000256" key="8">
    <source>
        <dbReference type="ARBA" id="ARBA00023295"/>
    </source>
</evidence>
<organism evidence="11 12">
    <name type="scientific">Hydnomerulius pinastri MD-312</name>
    <dbReference type="NCBI Taxonomy" id="994086"/>
    <lineage>
        <taxon>Eukaryota</taxon>
        <taxon>Fungi</taxon>
        <taxon>Dikarya</taxon>
        <taxon>Basidiomycota</taxon>
        <taxon>Agaricomycotina</taxon>
        <taxon>Agaricomycetes</taxon>
        <taxon>Agaricomycetidae</taxon>
        <taxon>Boletales</taxon>
        <taxon>Boletales incertae sedis</taxon>
        <taxon>Leucogyrophana</taxon>
    </lineage>
</organism>
<dbReference type="EC" id="3.2.1.78" evidence="4"/>
<dbReference type="EMBL" id="KN839847">
    <property type="protein sequence ID" value="KIJ64316.1"/>
    <property type="molecule type" value="Genomic_DNA"/>
</dbReference>
<comment type="catalytic activity">
    <reaction evidence="1">
        <text>Random hydrolysis of (1-&gt;4)-beta-D-mannosidic linkages in mannans, galactomannans and glucomannans.</text>
        <dbReference type="EC" id="3.2.1.78"/>
    </reaction>
</comment>
<evidence type="ECO:0000256" key="9">
    <source>
        <dbReference type="SAM" id="SignalP"/>
    </source>
</evidence>
<keyword evidence="5" id="KW-0964">Secreted</keyword>
<evidence type="ECO:0000256" key="2">
    <source>
        <dbReference type="ARBA" id="ARBA00004613"/>
    </source>
</evidence>
<dbReference type="GO" id="GO:0016985">
    <property type="term" value="F:mannan endo-1,4-beta-mannosidase activity"/>
    <property type="evidence" value="ECO:0007669"/>
    <property type="project" value="UniProtKB-EC"/>
</dbReference>
<dbReference type="SUPFAM" id="SSF51445">
    <property type="entry name" value="(Trans)glycosidases"/>
    <property type="match status" value="1"/>
</dbReference>
<sequence>MRRFFVLVAFAVSLVHASAGIPALPSSQSTTLGKPTEKQTGFVSARNGTLYTDDGKPYTFATFNSPHLLSCSEFEAEDTMRTLRGFARPVSRTYVQSVASINVSPQDANIQGWDSITGDWVYNEAAYVQFDKLLDMASKYDVKLVHPIINQDYGDESSNWAGNWADLIRLRYNLSSYEDTKSIDWWTDLTMIDSYKLIVKHLLNRVNTVNGRRYGDDPTFLAFETGNEMNDGGAAPPPGSWTVTAAKYIKSLAPEIMVLDGSLSRNASTEASWAIEALQAPEVDLHSYHYYRDNPPAYDYRRVNTDAAYVRSFGKTYIVGEVQILTLLPDRNQATDAICIPTQHGFYANASEFSDFFQRQRESKTAGSMVWSIRPHADNGGFLTHGEGDGIFSYHAPGWSPAPEPDFDPLEKSVIHLTREASYTLLDEPVPMFPIPVSPVLSVTQVNGTPGFTWQGGAWAEHYELWSLTKDSGKWSLRETRLYDDVDAGALFIPLNTTGKGAFVLRGVSVDGIPGPFSNIETV</sequence>
<comment type="similarity">
    <text evidence="3">Belongs to the glycosyl hydrolase 5 (cellulase A) family.</text>
</comment>
<evidence type="ECO:0000256" key="7">
    <source>
        <dbReference type="ARBA" id="ARBA00022801"/>
    </source>
</evidence>
<dbReference type="HOGENOM" id="CLU_030051_0_0_1"/>
<dbReference type="OrthoDB" id="406631at2759"/>
<evidence type="ECO:0000256" key="5">
    <source>
        <dbReference type="ARBA" id="ARBA00022525"/>
    </source>
</evidence>
<evidence type="ECO:0000256" key="1">
    <source>
        <dbReference type="ARBA" id="ARBA00001678"/>
    </source>
</evidence>
<keyword evidence="6 9" id="KW-0732">Signal</keyword>
<evidence type="ECO:0000256" key="4">
    <source>
        <dbReference type="ARBA" id="ARBA00012706"/>
    </source>
</evidence>
<evidence type="ECO:0000313" key="12">
    <source>
        <dbReference type="Proteomes" id="UP000053820"/>
    </source>
</evidence>
<feature type="domain" description="Glycoside hydrolase family 5" evidence="10">
    <location>
        <begin position="47"/>
        <end position="323"/>
    </location>
</feature>
<dbReference type="Pfam" id="PF26410">
    <property type="entry name" value="GH5_mannosidase"/>
    <property type="match status" value="1"/>
</dbReference>
<dbReference type="InterPro" id="IPR001547">
    <property type="entry name" value="Glyco_hydro_5"/>
</dbReference>
<dbReference type="InterPro" id="IPR017853">
    <property type="entry name" value="GH"/>
</dbReference>
<evidence type="ECO:0000256" key="6">
    <source>
        <dbReference type="ARBA" id="ARBA00022729"/>
    </source>
</evidence>
<accession>A0A0C9WEX7</accession>
<dbReference type="PANTHER" id="PTHR31451">
    <property type="match status" value="1"/>
</dbReference>
<gene>
    <name evidence="11" type="ORF">HYDPIDRAFT_40535</name>
</gene>
<dbReference type="AlphaFoldDB" id="A0A0C9WEX7"/>
<dbReference type="Gene3D" id="3.20.20.80">
    <property type="entry name" value="Glycosidases"/>
    <property type="match status" value="1"/>
</dbReference>
<keyword evidence="7 11" id="KW-0378">Hydrolase</keyword>
<name>A0A0C9WEX7_9AGAM</name>
<dbReference type="PANTHER" id="PTHR31451:SF39">
    <property type="entry name" value="MANNAN ENDO-1,4-BETA-MANNOSIDASE 1"/>
    <property type="match status" value="1"/>
</dbReference>
<dbReference type="GO" id="GO:0005576">
    <property type="term" value="C:extracellular region"/>
    <property type="evidence" value="ECO:0007669"/>
    <property type="project" value="UniProtKB-SubCell"/>
</dbReference>
<proteinExistence type="inferred from homology"/>
<keyword evidence="12" id="KW-1185">Reference proteome</keyword>
<feature type="signal peptide" evidence="9">
    <location>
        <begin position="1"/>
        <end position="19"/>
    </location>
</feature>
<comment type="subcellular location">
    <subcellularLocation>
        <location evidence="2">Secreted</location>
    </subcellularLocation>
</comment>
<keyword evidence="8" id="KW-0326">Glycosidase</keyword>
<dbReference type="Proteomes" id="UP000053820">
    <property type="component" value="Unassembled WGS sequence"/>
</dbReference>